<comment type="caution">
    <text evidence="2">The sequence shown here is derived from an EMBL/GenBank/DDBJ whole genome shotgun (WGS) entry which is preliminary data.</text>
</comment>
<gene>
    <name evidence="2" type="ORF">RMSM_04773</name>
</gene>
<feature type="transmembrane region" description="Helical" evidence="1">
    <location>
        <begin position="191"/>
        <end position="210"/>
    </location>
</feature>
<feature type="transmembrane region" description="Helical" evidence="1">
    <location>
        <begin position="157"/>
        <end position="179"/>
    </location>
</feature>
<reference evidence="2 3" key="1">
    <citation type="journal article" date="2013" name="Mar. Genomics">
        <title>Expression of sulfatases in Rhodopirellula baltica and the diversity of sulfatases in the genus Rhodopirellula.</title>
        <authorList>
            <person name="Wegner C.E."/>
            <person name="Richter-Heitmann T."/>
            <person name="Klindworth A."/>
            <person name="Klockow C."/>
            <person name="Richter M."/>
            <person name="Achstetter T."/>
            <person name="Glockner F.O."/>
            <person name="Harder J."/>
        </authorList>
    </citation>
    <scope>NUCLEOTIDE SEQUENCE [LARGE SCALE GENOMIC DNA]</scope>
    <source>
        <strain evidence="2 3">SM1</strain>
    </source>
</reference>
<dbReference type="PATRIC" id="fig|1265738.3.peg.4796"/>
<dbReference type="Proteomes" id="UP000011991">
    <property type="component" value="Unassembled WGS sequence"/>
</dbReference>
<dbReference type="EMBL" id="ANOG01000683">
    <property type="protein sequence ID" value="EMI18293.1"/>
    <property type="molecule type" value="Genomic_DNA"/>
</dbReference>
<evidence type="ECO:0000313" key="2">
    <source>
        <dbReference type="EMBL" id="EMI18293.1"/>
    </source>
</evidence>
<evidence type="ECO:0000256" key="1">
    <source>
        <dbReference type="SAM" id="Phobius"/>
    </source>
</evidence>
<evidence type="ECO:0000313" key="3">
    <source>
        <dbReference type="Proteomes" id="UP000011991"/>
    </source>
</evidence>
<sequence length="237" mass="26712">MIPDLSDKTNALVLSYMGIRRAIGVSGFLLPIVLGPVGWLFFGIDFQDNISSYYHTGLRDVFVGTMCSIGVFLFCYRGYDRIESWTANLGCVSALGVALFPLDPNSDPLYQRSLVGYLHSISGGVFFLTLATYSLFHFPSSKSTNREMEPHESERNFVYRSSGLVILLSMAAMGAYLFLISPEWKRTLNEYNFLFWMEWIAVWAFASAWLTKGRTIIADIAVDLMAIPHQLLIKRGK</sequence>
<keyword evidence="1" id="KW-1133">Transmembrane helix</keyword>
<name>M5RFZ9_9BACT</name>
<dbReference type="AlphaFoldDB" id="M5RFZ9"/>
<feature type="transmembrane region" description="Helical" evidence="1">
    <location>
        <begin position="21"/>
        <end position="41"/>
    </location>
</feature>
<keyword evidence="1" id="KW-0472">Membrane</keyword>
<dbReference type="RefSeq" id="WP_008701495.1">
    <property type="nucleotide sequence ID" value="NZ_ANOG01000683.1"/>
</dbReference>
<keyword evidence="3" id="KW-1185">Reference proteome</keyword>
<accession>M5RFZ9</accession>
<proteinExistence type="predicted"/>
<protein>
    <submittedName>
        <fullName evidence="2">Putative membrane protein</fullName>
    </submittedName>
</protein>
<feature type="transmembrane region" description="Helical" evidence="1">
    <location>
        <begin position="61"/>
        <end position="79"/>
    </location>
</feature>
<organism evidence="2 3">
    <name type="scientific">Rhodopirellula maiorica SM1</name>
    <dbReference type="NCBI Taxonomy" id="1265738"/>
    <lineage>
        <taxon>Bacteria</taxon>
        <taxon>Pseudomonadati</taxon>
        <taxon>Planctomycetota</taxon>
        <taxon>Planctomycetia</taxon>
        <taxon>Pirellulales</taxon>
        <taxon>Pirellulaceae</taxon>
        <taxon>Novipirellula</taxon>
    </lineage>
</organism>
<feature type="transmembrane region" description="Helical" evidence="1">
    <location>
        <begin position="86"/>
        <end position="102"/>
    </location>
</feature>
<keyword evidence="1" id="KW-0812">Transmembrane</keyword>
<feature type="transmembrane region" description="Helical" evidence="1">
    <location>
        <begin position="114"/>
        <end position="136"/>
    </location>
</feature>